<keyword evidence="2" id="KW-1185">Reference proteome</keyword>
<evidence type="ECO:0000313" key="1">
    <source>
        <dbReference type="EMBL" id="ABW28473.1"/>
    </source>
</evidence>
<dbReference type="AlphaFoldDB" id="B0C175"/>
<dbReference type="RefSeq" id="WP_012163870.1">
    <property type="nucleotide sequence ID" value="NC_009925.1"/>
</dbReference>
<dbReference type="OrthoDB" id="515811at2"/>
<dbReference type="EMBL" id="CP000828">
    <property type="protein sequence ID" value="ABW28473.1"/>
    <property type="molecule type" value="Genomic_DNA"/>
</dbReference>
<dbReference type="Proteomes" id="UP000000268">
    <property type="component" value="Chromosome"/>
</dbReference>
<reference evidence="1 2" key="1">
    <citation type="journal article" date="2008" name="Proc. Natl. Acad. Sci. U.S.A.">
        <title>Niche adaptation and genome expansion in the chlorophyll d-producing cyanobacterium Acaryochloris marina.</title>
        <authorList>
            <person name="Swingley W.D."/>
            <person name="Chen M."/>
            <person name="Cheung P.C."/>
            <person name="Conrad A.L."/>
            <person name="Dejesa L.C."/>
            <person name="Hao J."/>
            <person name="Honchak B.M."/>
            <person name="Karbach L.E."/>
            <person name="Kurdoglu A."/>
            <person name="Lahiri S."/>
            <person name="Mastrian S.D."/>
            <person name="Miyashita H."/>
            <person name="Page L."/>
            <person name="Ramakrishna P."/>
            <person name="Satoh S."/>
            <person name="Sattley W.M."/>
            <person name="Shimada Y."/>
            <person name="Taylor H.L."/>
            <person name="Tomo T."/>
            <person name="Tsuchiya T."/>
            <person name="Wang Z.T."/>
            <person name="Raymond J."/>
            <person name="Mimuro M."/>
            <person name="Blankenship R.E."/>
            <person name="Touchman J.W."/>
        </authorList>
    </citation>
    <scope>NUCLEOTIDE SEQUENCE [LARGE SCALE GENOMIC DNA]</scope>
    <source>
        <strain evidence="2">MBIC 11017</strain>
    </source>
</reference>
<organism evidence="1 2">
    <name type="scientific">Acaryochloris marina (strain MBIC 11017)</name>
    <dbReference type="NCBI Taxonomy" id="329726"/>
    <lineage>
        <taxon>Bacteria</taxon>
        <taxon>Bacillati</taxon>
        <taxon>Cyanobacteriota</taxon>
        <taxon>Cyanophyceae</taxon>
        <taxon>Acaryochloridales</taxon>
        <taxon>Acaryochloridaceae</taxon>
        <taxon>Acaryochloris</taxon>
    </lineage>
</organism>
<protein>
    <submittedName>
        <fullName evidence="1">Uncharacterized protein</fullName>
    </submittedName>
</protein>
<dbReference type="KEGG" id="amr:AM1_3483"/>
<name>B0C175_ACAM1</name>
<gene>
    <name evidence="1" type="ordered locus">AM1_3483</name>
</gene>
<proteinExistence type="predicted"/>
<accession>B0C175</accession>
<evidence type="ECO:0000313" key="2">
    <source>
        <dbReference type="Proteomes" id="UP000000268"/>
    </source>
</evidence>
<sequence>MTKTLINLTLAIVKEEAELLAEYCPNPIYQDVLGNPATKQELMTYVLSRVPNTYVLTAEPTPLSARGQTTAYRLHIETLLKQGMDVLGGHRPMTALRETQTVG</sequence>
<dbReference type="STRING" id="329726.AM1_3483"/>
<dbReference type="HOGENOM" id="CLU_2257527_0_0_3"/>